<sequence length="145" mass="15464">MLLAACGTTASRPSRDEAAREVEAAERAFAQTMARRDHAAFTRFLADEAIFFGDSGPLRGKAAVAQGWAPFFKGTTAPFSWEPERVEVLESGTLALSTGPVRTPDGKIVGVFNSTWRREAPGTWRVVFDKGGEVCDGGKRGGDGG</sequence>
<proteinExistence type="predicted"/>
<feature type="domain" description="DUF4440" evidence="1">
    <location>
        <begin position="22"/>
        <end position="126"/>
    </location>
</feature>
<dbReference type="InterPro" id="IPR032710">
    <property type="entry name" value="NTF2-like_dom_sf"/>
</dbReference>
<evidence type="ECO:0000313" key="3">
    <source>
        <dbReference type="Proteomes" id="UP001595886"/>
    </source>
</evidence>
<gene>
    <name evidence="2" type="ORF">ACFO6Q_04945</name>
</gene>
<reference evidence="3" key="1">
    <citation type="journal article" date="2019" name="Int. J. Syst. Evol. Microbiol.">
        <title>The Global Catalogue of Microorganisms (GCM) 10K type strain sequencing project: providing services to taxonomists for standard genome sequencing and annotation.</title>
        <authorList>
            <consortium name="The Broad Institute Genomics Platform"/>
            <consortium name="The Broad Institute Genome Sequencing Center for Infectious Disease"/>
            <person name="Wu L."/>
            <person name="Ma J."/>
        </authorList>
    </citation>
    <scope>NUCLEOTIDE SEQUENCE [LARGE SCALE GENOMIC DNA]</scope>
    <source>
        <strain evidence="3">CCUG 30340</strain>
    </source>
</reference>
<dbReference type="Pfam" id="PF14534">
    <property type="entry name" value="DUF4440"/>
    <property type="match status" value="1"/>
</dbReference>
<dbReference type="EMBL" id="JBHSHD010000005">
    <property type="protein sequence ID" value="MFC4819657.1"/>
    <property type="molecule type" value="Genomic_DNA"/>
</dbReference>
<organism evidence="2 3">
    <name type="scientific">Dokdonella ginsengisoli</name>
    <dbReference type="NCBI Taxonomy" id="363846"/>
    <lineage>
        <taxon>Bacteria</taxon>
        <taxon>Pseudomonadati</taxon>
        <taxon>Pseudomonadota</taxon>
        <taxon>Gammaproteobacteria</taxon>
        <taxon>Lysobacterales</taxon>
        <taxon>Rhodanobacteraceae</taxon>
        <taxon>Dokdonella</taxon>
    </lineage>
</organism>
<keyword evidence="3" id="KW-1185">Reference proteome</keyword>
<evidence type="ECO:0000259" key="1">
    <source>
        <dbReference type="Pfam" id="PF14534"/>
    </source>
</evidence>
<dbReference type="Gene3D" id="3.10.450.50">
    <property type="match status" value="1"/>
</dbReference>
<comment type="caution">
    <text evidence="2">The sequence shown here is derived from an EMBL/GenBank/DDBJ whole genome shotgun (WGS) entry which is preliminary data.</text>
</comment>
<dbReference type="Proteomes" id="UP001595886">
    <property type="component" value="Unassembled WGS sequence"/>
</dbReference>
<dbReference type="RefSeq" id="WP_380019446.1">
    <property type="nucleotide sequence ID" value="NZ_JBHSHD010000005.1"/>
</dbReference>
<name>A0ABV9QW14_9GAMM</name>
<evidence type="ECO:0000313" key="2">
    <source>
        <dbReference type="EMBL" id="MFC4819657.1"/>
    </source>
</evidence>
<dbReference type="InterPro" id="IPR027843">
    <property type="entry name" value="DUF4440"/>
</dbReference>
<protein>
    <submittedName>
        <fullName evidence="2">YybH family protein</fullName>
    </submittedName>
</protein>
<accession>A0ABV9QW14</accession>
<dbReference type="SUPFAM" id="SSF54427">
    <property type="entry name" value="NTF2-like"/>
    <property type="match status" value="1"/>
</dbReference>